<evidence type="ECO:0000256" key="2">
    <source>
        <dbReference type="SAM" id="Phobius"/>
    </source>
</evidence>
<organism evidence="3 4">
    <name type="scientific">Lichenicola cladoniae</name>
    <dbReference type="NCBI Taxonomy" id="1484109"/>
    <lineage>
        <taxon>Bacteria</taxon>
        <taxon>Pseudomonadati</taxon>
        <taxon>Pseudomonadota</taxon>
        <taxon>Alphaproteobacteria</taxon>
        <taxon>Acetobacterales</taxon>
        <taxon>Acetobacteraceae</taxon>
        <taxon>Lichenicola</taxon>
    </lineage>
</organism>
<name>A0A6M8HQZ3_9PROT</name>
<keyword evidence="2" id="KW-1133">Transmembrane helix</keyword>
<dbReference type="KEGG" id="lck:HN018_13235"/>
<dbReference type="EMBL" id="CP053708">
    <property type="protein sequence ID" value="QKE90874.1"/>
    <property type="molecule type" value="Genomic_DNA"/>
</dbReference>
<protein>
    <submittedName>
        <fullName evidence="3">Uncharacterized protein</fullName>
    </submittedName>
</protein>
<keyword evidence="2" id="KW-0472">Membrane</keyword>
<dbReference type="AlphaFoldDB" id="A0A6M8HQZ3"/>
<reference evidence="3 4" key="1">
    <citation type="journal article" date="2014" name="World J. Microbiol. Biotechnol.">
        <title>Biodiversity and physiological characteristics of Antarctic and Arctic lichens-associated bacteria.</title>
        <authorList>
            <person name="Lee Y.M."/>
            <person name="Kim E.H."/>
            <person name="Lee H.K."/>
            <person name="Hong S.G."/>
        </authorList>
    </citation>
    <scope>NUCLEOTIDE SEQUENCE [LARGE SCALE GENOMIC DNA]</scope>
    <source>
        <strain evidence="3 4">PAMC 26569</strain>
    </source>
</reference>
<keyword evidence="4" id="KW-1185">Reference proteome</keyword>
<sequence>MPLTLPLPSWVPWWGQLMILVIAILFGLAFLMMPFAVFGLKGRLDFLEAQLDDIHAELRMLATRLPDADRRPARPSEPIVKEIASAPLPPLPLRTRTAAPSKPFATTPSEMAPAPRRPRAADDWSSREPASYDDEDGPRRTLRAPREPEPRPVERNRSEPTLRWPPPR</sequence>
<keyword evidence="2" id="KW-0812">Transmembrane</keyword>
<dbReference type="Proteomes" id="UP000500767">
    <property type="component" value="Chromosome"/>
</dbReference>
<feature type="region of interest" description="Disordered" evidence="1">
    <location>
        <begin position="66"/>
        <end position="168"/>
    </location>
</feature>
<gene>
    <name evidence="3" type="ORF">HN018_13235</name>
</gene>
<feature type="transmembrane region" description="Helical" evidence="2">
    <location>
        <begin position="13"/>
        <end position="40"/>
    </location>
</feature>
<evidence type="ECO:0000313" key="4">
    <source>
        <dbReference type="Proteomes" id="UP000500767"/>
    </source>
</evidence>
<dbReference type="RefSeq" id="WP_171836595.1">
    <property type="nucleotide sequence ID" value="NZ_CP053708.1"/>
</dbReference>
<evidence type="ECO:0000313" key="3">
    <source>
        <dbReference type="EMBL" id="QKE90874.1"/>
    </source>
</evidence>
<accession>A0A6M8HQZ3</accession>
<evidence type="ECO:0000256" key="1">
    <source>
        <dbReference type="SAM" id="MobiDB-lite"/>
    </source>
</evidence>
<proteinExistence type="predicted"/>
<feature type="compositionally biased region" description="Basic and acidic residues" evidence="1">
    <location>
        <begin position="144"/>
        <end position="160"/>
    </location>
</feature>